<accession>A0A9Q1HQD1</accession>
<protein>
    <submittedName>
        <fullName evidence="1">Uncharacterized protein</fullName>
    </submittedName>
</protein>
<gene>
    <name evidence="1" type="ORF">COCON_G00190880</name>
</gene>
<evidence type="ECO:0000313" key="1">
    <source>
        <dbReference type="EMBL" id="KAJ8256936.1"/>
    </source>
</evidence>
<evidence type="ECO:0000313" key="2">
    <source>
        <dbReference type="Proteomes" id="UP001152803"/>
    </source>
</evidence>
<organism evidence="1 2">
    <name type="scientific">Conger conger</name>
    <name type="common">Conger eel</name>
    <name type="synonym">Muraena conger</name>
    <dbReference type="NCBI Taxonomy" id="82655"/>
    <lineage>
        <taxon>Eukaryota</taxon>
        <taxon>Metazoa</taxon>
        <taxon>Chordata</taxon>
        <taxon>Craniata</taxon>
        <taxon>Vertebrata</taxon>
        <taxon>Euteleostomi</taxon>
        <taxon>Actinopterygii</taxon>
        <taxon>Neopterygii</taxon>
        <taxon>Teleostei</taxon>
        <taxon>Anguilliformes</taxon>
        <taxon>Congridae</taxon>
        <taxon>Conger</taxon>
    </lineage>
</organism>
<dbReference type="Proteomes" id="UP001152803">
    <property type="component" value="Unassembled WGS sequence"/>
</dbReference>
<keyword evidence="2" id="KW-1185">Reference proteome</keyword>
<name>A0A9Q1HQD1_CONCO</name>
<reference evidence="1" key="1">
    <citation type="journal article" date="2023" name="Science">
        <title>Genome structures resolve the early diversification of teleost fishes.</title>
        <authorList>
            <person name="Parey E."/>
            <person name="Louis A."/>
            <person name="Montfort J."/>
            <person name="Bouchez O."/>
            <person name="Roques C."/>
            <person name="Iampietro C."/>
            <person name="Lluch J."/>
            <person name="Castinel A."/>
            <person name="Donnadieu C."/>
            <person name="Desvignes T."/>
            <person name="Floi Bucao C."/>
            <person name="Jouanno E."/>
            <person name="Wen M."/>
            <person name="Mejri S."/>
            <person name="Dirks R."/>
            <person name="Jansen H."/>
            <person name="Henkel C."/>
            <person name="Chen W.J."/>
            <person name="Zahm M."/>
            <person name="Cabau C."/>
            <person name="Klopp C."/>
            <person name="Thompson A.W."/>
            <person name="Robinson-Rechavi M."/>
            <person name="Braasch I."/>
            <person name="Lecointre G."/>
            <person name="Bobe J."/>
            <person name="Postlethwait J.H."/>
            <person name="Berthelot C."/>
            <person name="Roest Crollius H."/>
            <person name="Guiguen Y."/>
        </authorList>
    </citation>
    <scope>NUCLEOTIDE SEQUENCE</scope>
    <source>
        <strain evidence="1">Concon-B</strain>
    </source>
</reference>
<dbReference type="AlphaFoldDB" id="A0A9Q1HQD1"/>
<sequence length="61" mass="7023">MTSLNGENHQDYISNNATHLQDLMCLSTALGNVSVQTVHIHRVVNHSVRSMEILQEYRYRP</sequence>
<proteinExistence type="predicted"/>
<comment type="caution">
    <text evidence="1">The sequence shown here is derived from an EMBL/GenBank/DDBJ whole genome shotgun (WGS) entry which is preliminary data.</text>
</comment>
<dbReference type="EMBL" id="JAFJMO010000014">
    <property type="protein sequence ID" value="KAJ8256936.1"/>
    <property type="molecule type" value="Genomic_DNA"/>
</dbReference>